<evidence type="ECO:0000313" key="3">
    <source>
        <dbReference type="Proteomes" id="UP000321306"/>
    </source>
</evidence>
<dbReference type="AlphaFoldDB" id="A0A511NB94"/>
<dbReference type="PROSITE" id="PS50112">
    <property type="entry name" value="PAS"/>
    <property type="match status" value="1"/>
</dbReference>
<accession>A0A511NB94</accession>
<dbReference type="Gene3D" id="3.30.450.40">
    <property type="match status" value="1"/>
</dbReference>
<dbReference type="Proteomes" id="UP000321306">
    <property type="component" value="Unassembled WGS sequence"/>
</dbReference>
<organism evidence="2 3">
    <name type="scientific">Deinococcus cellulosilyticus (strain DSM 18568 / NBRC 106333 / KACC 11606 / 5516J-15)</name>
    <dbReference type="NCBI Taxonomy" id="1223518"/>
    <lineage>
        <taxon>Bacteria</taxon>
        <taxon>Thermotogati</taxon>
        <taxon>Deinococcota</taxon>
        <taxon>Deinococci</taxon>
        <taxon>Deinococcales</taxon>
        <taxon>Deinococcaceae</taxon>
        <taxon>Deinococcus</taxon>
    </lineage>
</organism>
<dbReference type="Pfam" id="PF08448">
    <property type="entry name" value="PAS_4"/>
    <property type="match status" value="1"/>
</dbReference>
<dbReference type="RefSeq" id="WP_146891962.1">
    <property type="nucleotide sequence ID" value="NZ_BJXB01000058.1"/>
</dbReference>
<sequence>MNHTEPHLIDLAFQWPEYAENLFAQRFAEALKCSKAVIVLQDPDGTPGLVRLIGQHGLSEQEIQRAVLPHFDLRQESLSKLARKEGFVHVMWTKKPFKVGPLEQSILAATGMQSVYCCPLDLPDGRPGLIYAASTEQTVPQVSQMARAVRIAQSLTHGLVRQHSQQVTLQRAKRLEQVVRNSPDMITTLSAEEGTYLSVSRISQELLGFTPEQMIGRDLKDFMRAEEVDRFLQFLREVDETHQNRRCQCQHQHQNGSFVDLEWNVQADGPGIVIGVARSVAAY</sequence>
<name>A0A511NB94_DEIC1</name>
<gene>
    <name evidence="2" type="ORF">DC3_57340</name>
</gene>
<dbReference type="SMART" id="SM00091">
    <property type="entry name" value="PAS"/>
    <property type="match status" value="1"/>
</dbReference>
<dbReference type="OrthoDB" id="9759607at2"/>
<protein>
    <recommendedName>
        <fullName evidence="1">PAS domain-containing protein</fullName>
    </recommendedName>
</protein>
<feature type="domain" description="PAS" evidence="1">
    <location>
        <begin position="171"/>
        <end position="242"/>
    </location>
</feature>
<dbReference type="CDD" id="cd00130">
    <property type="entry name" value="PAS"/>
    <property type="match status" value="1"/>
</dbReference>
<dbReference type="Gene3D" id="3.30.450.20">
    <property type="entry name" value="PAS domain"/>
    <property type="match status" value="1"/>
</dbReference>
<dbReference type="InterPro" id="IPR035965">
    <property type="entry name" value="PAS-like_dom_sf"/>
</dbReference>
<comment type="caution">
    <text evidence="2">The sequence shown here is derived from an EMBL/GenBank/DDBJ whole genome shotgun (WGS) entry which is preliminary data.</text>
</comment>
<dbReference type="NCBIfam" id="TIGR00229">
    <property type="entry name" value="sensory_box"/>
    <property type="match status" value="1"/>
</dbReference>
<dbReference type="InterPro" id="IPR000014">
    <property type="entry name" value="PAS"/>
</dbReference>
<evidence type="ECO:0000259" key="1">
    <source>
        <dbReference type="PROSITE" id="PS50112"/>
    </source>
</evidence>
<dbReference type="InterPro" id="IPR013656">
    <property type="entry name" value="PAS_4"/>
</dbReference>
<dbReference type="InterPro" id="IPR029016">
    <property type="entry name" value="GAF-like_dom_sf"/>
</dbReference>
<dbReference type="SUPFAM" id="SSF55785">
    <property type="entry name" value="PYP-like sensor domain (PAS domain)"/>
    <property type="match status" value="1"/>
</dbReference>
<proteinExistence type="predicted"/>
<reference evidence="2 3" key="1">
    <citation type="submission" date="2019-07" db="EMBL/GenBank/DDBJ databases">
        <title>Whole genome shotgun sequence of Deinococcus cellulosilyticus NBRC 106333.</title>
        <authorList>
            <person name="Hosoyama A."/>
            <person name="Uohara A."/>
            <person name="Ohji S."/>
            <person name="Ichikawa N."/>
        </authorList>
    </citation>
    <scope>NUCLEOTIDE SEQUENCE [LARGE SCALE GENOMIC DNA]</scope>
    <source>
        <strain evidence="2 3">NBRC 106333</strain>
    </source>
</reference>
<keyword evidence="3" id="KW-1185">Reference proteome</keyword>
<evidence type="ECO:0000313" key="2">
    <source>
        <dbReference type="EMBL" id="GEM50099.1"/>
    </source>
</evidence>
<dbReference type="EMBL" id="BJXB01000058">
    <property type="protein sequence ID" value="GEM50099.1"/>
    <property type="molecule type" value="Genomic_DNA"/>
</dbReference>